<comment type="caution">
    <text evidence="1">The sequence shown here is derived from an EMBL/GenBank/DDBJ whole genome shotgun (WGS) entry which is preliminary data.</text>
</comment>
<accession>A0A542E4U6</accession>
<dbReference type="Proteomes" id="UP000317893">
    <property type="component" value="Unassembled WGS sequence"/>
</dbReference>
<name>A0A542E4U6_9MICO</name>
<dbReference type="InterPro" id="IPR024747">
    <property type="entry name" value="Pyridox_Oxase-rel"/>
</dbReference>
<protein>
    <recommendedName>
        <fullName evidence="3">Nitroimidazol reductase NimA-like FMN-containing flavoprotein (Pyridoxamine 5'-phosphate oxidase superfamily)</fullName>
    </recommendedName>
</protein>
<sequence length="229" mass="24459">MSTPLPVTDRTRFTRYRERQVTDRPALYDVLDHALVAHVAVVRGEGEQAVAAVLPVASARDGDSLLLHGSTGAGLLRAAAEGRTVTATVTVLDGLVVARTVFDSSMNYRCAVVFGVPVVVADDEKEAALRVLSEHLVPGRWDEVRRPTRRELAATLVLRLPLDEASVKVRADGPDEDEPEDRGVWAGVLPLHTAVGAPRTGDDVPAGVPVPASVPAAADRLASWTPPYR</sequence>
<evidence type="ECO:0000313" key="1">
    <source>
        <dbReference type="EMBL" id="TQJ10368.1"/>
    </source>
</evidence>
<dbReference type="PANTHER" id="PTHR34071">
    <property type="entry name" value="5-NITROIMIDAZOLE ANTIBIOTICS RESISTANCE PROTEIN, NIMA-FAMILY-RELATED PROTEIN-RELATED"/>
    <property type="match status" value="1"/>
</dbReference>
<dbReference type="Gene3D" id="2.30.110.10">
    <property type="entry name" value="Electron Transport, Fmn-binding Protein, Chain A"/>
    <property type="match status" value="1"/>
</dbReference>
<evidence type="ECO:0000313" key="2">
    <source>
        <dbReference type="Proteomes" id="UP000317893"/>
    </source>
</evidence>
<evidence type="ECO:0008006" key="3">
    <source>
        <dbReference type="Google" id="ProtNLM"/>
    </source>
</evidence>
<proteinExistence type="predicted"/>
<dbReference type="InterPro" id="IPR012349">
    <property type="entry name" value="Split_barrel_FMN-bd"/>
</dbReference>
<dbReference type="RefSeq" id="WP_211356084.1">
    <property type="nucleotide sequence ID" value="NZ_BAAAPR010000015.1"/>
</dbReference>
<organism evidence="1 2">
    <name type="scientific">Lapillicoccus jejuensis</name>
    <dbReference type="NCBI Taxonomy" id="402171"/>
    <lineage>
        <taxon>Bacteria</taxon>
        <taxon>Bacillati</taxon>
        <taxon>Actinomycetota</taxon>
        <taxon>Actinomycetes</taxon>
        <taxon>Micrococcales</taxon>
        <taxon>Intrasporangiaceae</taxon>
        <taxon>Lapillicoccus</taxon>
    </lineage>
</organism>
<dbReference type="SUPFAM" id="SSF50475">
    <property type="entry name" value="FMN-binding split barrel"/>
    <property type="match status" value="1"/>
</dbReference>
<dbReference type="PANTHER" id="PTHR34071:SF2">
    <property type="entry name" value="FLAVIN-NUCLEOTIDE-BINDING PROTEIN"/>
    <property type="match status" value="1"/>
</dbReference>
<gene>
    <name evidence="1" type="ORF">FB458_3488</name>
</gene>
<dbReference type="AlphaFoldDB" id="A0A542E4U6"/>
<reference evidence="1 2" key="1">
    <citation type="submission" date="2019-06" db="EMBL/GenBank/DDBJ databases">
        <title>Sequencing the genomes of 1000 actinobacteria strains.</title>
        <authorList>
            <person name="Klenk H.-P."/>
        </authorList>
    </citation>
    <scope>NUCLEOTIDE SEQUENCE [LARGE SCALE GENOMIC DNA]</scope>
    <source>
        <strain evidence="1 2">DSM 18607</strain>
    </source>
</reference>
<keyword evidence="2" id="KW-1185">Reference proteome</keyword>
<dbReference type="Pfam" id="PF12900">
    <property type="entry name" value="Pyridox_ox_2"/>
    <property type="match status" value="1"/>
</dbReference>
<dbReference type="EMBL" id="VFMN01000001">
    <property type="protein sequence ID" value="TQJ10368.1"/>
    <property type="molecule type" value="Genomic_DNA"/>
</dbReference>